<keyword evidence="2" id="KW-1185">Reference proteome</keyword>
<dbReference type="EMBL" id="JAPHNI010000372">
    <property type="protein sequence ID" value="KAJ8111822.1"/>
    <property type="molecule type" value="Genomic_DNA"/>
</dbReference>
<proteinExistence type="predicted"/>
<accession>A0ACC2I9L6</accession>
<name>A0ACC2I9L6_9PLEO</name>
<sequence>MPDPVEELSRNPRQAKNHFIAYLKDDVFRLNFYRAHMLYFIIVIAISSVIVYGEGVKNGPKEYRDSHLSYMDALFLTCSAMTTTGLNSVDLGDLSGFQQAVLCILLIIGNIPFVSMVVVLIRQSMFRKRMSEVVKHSRTMQRLVQDIENNRGNDSGSSNNSLRQRQNAGRRKSRANGEQSKPEHIQPLSKRRTFHHQTGFGFVPTPWETKLAKNFFRRVFDNVTSELKPEHHDYVSFKPRLDSKGRFLELSEHDRLELGGVEYRALQALLYILIGYQLFWYGLGVVLLVPYAYRTRTRDILHEAQPGGLNPGWWAFFSTVTEFANGGLNVLNANFIPFSGMPYILIIAGVLALVGQTQFPIFLRLTIWMMKKLVPKGSRLRNTLQFLLQHPRRCFIYLFPSRQTWYLLVIQIVIDITAWLCFEILNIGMPDVDALPTGTRILDGLFQATGLRTSGAYIIAFSSLAPACLVAYLVIMYISSYPLVMTLRKTNTYEERSIGLDEEDGSAAGIASHLQKQLAYDIWFQFLAFFLVSIIERGHILKGDPGFDSFSVLFEVTSAYGTVGLSTGVPGQDYSLSGSFASLSKVVMLFVMVRGRHRGLPLAIDRSILLPGEELMQRLDAEYGGRGGVSAEDLQELVTNIEQSGAQDGAARSATTQQDPEQRSSPH</sequence>
<evidence type="ECO:0000313" key="2">
    <source>
        <dbReference type="Proteomes" id="UP001153331"/>
    </source>
</evidence>
<protein>
    <submittedName>
        <fullName evidence="1">Uncharacterized protein</fullName>
    </submittedName>
</protein>
<comment type="caution">
    <text evidence="1">The sequence shown here is derived from an EMBL/GenBank/DDBJ whole genome shotgun (WGS) entry which is preliminary data.</text>
</comment>
<gene>
    <name evidence="1" type="ORF">OPT61_g5668</name>
</gene>
<dbReference type="Proteomes" id="UP001153331">
    <property type="component" value="Unassembled WGS sequence"/>
</dbReference>
<organism evidence="1 2">
    <name type="scientific">Boeremia exigua</name>
    <dbReference type="NCBI Taxonomy" id="749465"/>
    <lineage>
        <taxon>Eukaryota</taxon>
        <taxon>Fungi</taxon>
        <taxon>Dikarya</taxon>
        <taxon>Ascomycota</taxon>
        <taxon>Pezizomycotina</taxon>
        <taxon>Dothideomycetes</taxon>
        <taxon>Pleosporomycetidae</taxon>
        <taxon>Pleosporales</taxon>
        <taxon>Pleosporineae</taxon>
        <taxon>Didymellaceae</taxon>
        <taxon>Boeremia</taxon>
    </lineage>
</organism>
<evidence type="ECO:0000313" key="1">
    <source>
        <dbReference type="EMBL" id="KAJ8111822.1"/>
    </source>
</evidence>
<reference evidence="1" key="1">
    <citation type="submission" date="2022-11" db="EMBL/GenBank/DDBJ databases">
        <title>Genome Sequence of Boeremia exigua.</title>
        <authorList>
            <person name="Buettner E."/>
        </authorList>
    </citation>
    <scope>NUCLEOTIDE SEQUENCE</scope>
    <source>
        <strain evidence="1">CU02</strain>
    </source>
</reference>